<feature type="compositionally biased region" description="Basic and acidic residues" evidence="1">
    <location>
        <begin position="176"/>
        <end position="187"/>
    </location>
</feature>
<gene>
    <name evidence="2 3 4" type="primary">LOC109073057</name>
</gene>
<sequence length="312" mass="35964">MMFVKEESEESTSEPETSRIKLEPETCRTKHEEPENRRIKHEEPENRRIKHEEQGDPSVQQSPQDIPKKSRVEKAEKVLSPLWDHPQISAAEKAKETGAPTLQTALQEAKQTIEVQKREIATLKEWVDTLKEERNFLRERLTEALAFRSNIPPIKQAPEQRKQESDISDSSSSDSSSEHDSESSETKNRKKKKKSQSKTAKKRGKTLRVKTPDDSIRRYTMVLEKVKKDRISKAEAYFRLGVDRNTIVSQAPIAELAATNPDLFHTLRSTFKRKDSLKRFVETCRGFCEQEPTASAILKKKYDGSLLDIYKN</sequence>
<dbReference type="Pfam" id="PF15794">
    <property type="entry name" value="CCDC106"/>
    <property type="match status" value="1"/>
</dbReference>
<dbReference type="PANTHER" id="PTHR16477:SF5">
    <property type="entry name" value="COILED-COIL DOMAIN-CONTAINING PROTEIN 106-RELATED"/>
    <property type="match status" value="1"/>
</dbReference>
<evidence type="ECO:0000313" key="2">
    <source>
        <dbReference type="RefSeq" id="XP_018944783.2"/>
    </source>
</evidence>
<dbReference type="RefSeq" id="XP_018944783.2">
    <property type="nucleotide sequence ID" value="XM_019089238.2"/>
</dbReference>
<dbReference type="GO" id="GO:0005654">
    <property type="term" value="C:nucleoplasm"/>
    <property type="evidence" value="ECO:0007669"/>
    <property type="project" value="TreeGrafter"/>
</dbReference>
<feature type="region of interest" description="Disordered" evidence="1">
    <location>
        <begin position="150"/>
        <end position="211"/>
    </location>
</feature>
<dbReference type="AlphaFoldDB" id="A0A9Q9V7H8"/>
<accession>A0A9Q9V7H8</accession>
<organism evidence="2">
    <name type="scientific">Cyprinus carpio</name>
    <name type="common">Common carp</name>
    <dbReference type="NCBI Taxonomy" id="7962"/>
    <lineage>
        <taxon>Eukaryota</taxon>
        <taxon>Metazoa</taxon>
        <taxon>Chordata</taxon>
        <taxon>Craniata</taxon>
        <taxon>Vertebrata</taxon>
        <taxon>Euteleostomi</taxon>
        <taxon>Actinopterygii</taxon>
        <taxon>Neopterygii</taxon>
        <taxon>Teleostei</taxon>
        <taxon>Ostariophysi</taxon>
        <taxon>Cypriniformes</taxon>
        <taxon>Cyprinidae</taxon>
        <taxon>Cyprininae</taxon>
        <taxon>Cyprinus</taxon>
    </lineage>
</organism>
<name>A0A9Q9V7H8_CYPCA</name>
<dbReference type="Proteomes" id="UP001155660">
    <property type="component" value="Unplaced"/>
</dbReference>
<evidence type="ECO:0000256" key="1">
    <source>
        <dbReference type="SAM" id="MobiDB-lite"/>
    </source>
</evidence>
<evidence type="ECO:0000313" key="4">
    <source>
        <dbReference type="RefSeq" id="XP_018944793.2"/>
    </source>
</evidence>
<dbReference type="RefSeq" id="XP_018944785.2">
    <property type="nucleotide sequence ID" value="XM_019089240.2"/>
</dbReference>
<dbReference type="GeneID" id="109073057"/>
<proteinExistence type="predicted"/>
<dbReference type="RefSeq" id="XP_018944793.2">
    <property type="nucleotide sequence ID" value="XM_019089248.2"/>
</dbReference>
<dbReference type="PANTHER" id="PTHR16477">
    <property type="entry name" value="COILED-COIL DOMAIN-CONTAINING PROTEIN 106"/>
    <property type="match status" value="1"/>
</dbReference>
<feature type="compositionally biased region" description="Basic and acidic residues" evidence="1">
    <location>
        <begin position="66"/>
        <end position="77"/>
    </location>
</feature>
<feature type="region of interest" description="Disordered" evidence="1">
    <location>
        <begin position="1"/>
        <end position="102"/>
    </location>
</feature>
<evidence type="ECO:0000313" key="3">
    <source>
        <dbReference type="RefSeq" id="XP_018944785.2"/>
    </source>
</evidence>
<feature type="compositionally biased region" description="Basic residues" evidence="1">
    <location>
        <begin position="188"/>
        <end position="208"/>
    </location>
</feature>
<protein>
    <submittedName>
        <fullName evidence="2 3">Coiled-coil domain-containing protein 106-like</fullName>
    </submittedName>
</protein>
<dbReference type="InterPro" id="IPR031591">
    <property type="entry name" value="CCDC106"/>
</dbReference>
<reference evidence="2 3" key="1">
    <citation type="submission" date="2025-04" db="UniProtKB">
        <authorList>
            <consortium name="RefSeq"/>
        </authorList>
    </citation>
    <scope>IDENTIFICATION</scope>
    <source>
        <tissue evidence="2 3">Muscle</tissue>
    </source>
</reference>
<dbReference type="OrthoDB" id="8853683at2759"/>
<dbReference type="KEGG" id="ccar:109073057"/>
<feature type="compositionally biased region" description="Basic and acidic residues" evidence="1">
    <location>
        <begin position="16"/>
        <end position="54"/>
    </location>
</feature>